<proteinExistence type="predicted"/>
<dbReference type="KEGG" id="tasa:A1Q1_07602"/>
<comment type="caution">
    <text evidence="2">The sequence shown here is derived from an EMBL/GenBank/DDBJ whole genome shotgun (WGS) entry which is preliminary data.</text>
</comment>
<dbReference type="GeneID" id="25991114"/>
<feature type="compositionally biased region" description="Basic and acidic residues" evidence="1">
    <location>
        <begin position="143"/>
        <end position="153"/>
    </location>
</feature>
<dbReference type="HOGENOM" id="CLU_1161858_0_0_1"/>
<accession>J5R7R0</accession>
<dbReference type="AlphaFoldDB" id="J5R7R0"/>
<gene>
    <name evidence="2" type="ORF">A1Q1_07602</name>
</gene>
<name>J5R7R0_TRIAS</name>
<dbReference type="Proteomes" id="UP000002748">
    <property type="component" value="Unassembled WGS sequence"/>
</dbReference>
<dbReference type="RefSeq" id="XP_014182089.1">
    <property type="nucleotide sequence ID" value="XM_014326614.1"/>
</dbReference>
<feature type="compositionally biased region" description="Polar residues" evidence="1">
    <location>
        <begin position="118"/>
        <end position="128"/>
    </location>
</feature>
<dbReference type="VEuPathDB" id="FungiDB:A1Q1_07602"/>
<feature type="region of interest" description="Disordered" evidence="1">
    <location>
        <begin position="215"/>
        <end position="239"/>
    </location>
</feature>
<evidence type="ECO:0000313" key="2">
    <source>
        <dbReference type="EMBL" id="EJT51138.1"/>
    </source>
</evidence>
<feature type="compositionally biased region" description="Basic and acidic residues" evidence="1">
    <location>
        <begin position="215"/>
        <end position="230"/>
    </location>
</feature>
<protein>
    <submittedName>
        <fullName evidence="2">Uncharacterized protein</fullName>
    </submittedName>
</protein>
<evidence type="ECO:0000256" key="1">
    <source>
        <dbReference type="SAM" id="MobiDB-lite"/>
    </source>
</evidence>
<feature type="region of interest" description="Disordered" evidence="1">
    <location>
        <begin position="35"/>
        <end position="64"/>
    </location>
</feature>
<dbReference type="EMBL" id="ALBS01000073">
    <property type="protein sequence ID" value="EJT51138.1"/>
    <property type="molecule type" value="Genomic_DNA"/>
</dbReference>
<organism evidence="2 3">
    <name type="scientific">Trichosporon asahii var. asahii (strain ATCC 90039 / CBS 2479 / JCM 2466 / KCTC 7840 / NBRC 103889/ NCYC 2677 / UAMH 7654)</name>
    <name type="common">Yeast</name>
    <dbReference type="NCBI Taxonomy" id="1186058"/>
    <lineage>
        <taxon>Eukaryota</taxon>
        <taxon>Fungi</taxon>
        <taxon>Dikarya</taxon>
        <taxon>Basidiomycota</taxon>
        <taxon>Agaricomycotina</taxon>
        <taxon>Tremellomycetes</taxon>
        <taxon>Trichosporonales</taxon>
        <taxon>Trichosporonaceae</taxon>
        <taxon>Trichosporon</taxon>
    </lineage>
</organism>
<evidence type="ECO:0000313" key="3">
    <source>
        <dbReference type="Proteomes" id="UP000002748"/>
    </source>
</evidence>
<reference evidence="2 3" key="1">
    <citation type="journal article" date="2012" name="Eukaryot. Cell">
        <title>Draft genome sequence of CBS 2479, the standard type strain of Trichosporon asahii.</title>
        <authorList>
            <person name="Yang R.Y."/>
            <person name="Li H.T."/>
            <person name="Zhu H."/>
            <person name="Zhou G.P."/>
            <person name="Wang M."/>
            <person name="Wang L."/>
        </authorList>
    </citation>
    <scope>NUCLEOTIDE SEQUENCE [LARGE SCALE GENOMIC DNA]</scope>
    <source>
        <strain evidence="3">ATCC 90039 / CBS 2479 / JCM 2466 / KCTC 7840 / NCYC 2677 / UAMH 7654</strain>
    </source>
</reference>
<sequence length="239" mass="26828">MGPTRAQRYSQMLLSSGSAAGAGTFKDAGLRCVQPQNPRRISQRTAGTGRPNTSHCPPSISSPQQITRLSTLPMTNHSTVNIANDKPRAQQLLDPSTVVAPADEQTMTKQTRARQKQLSKSQPLSGRQRQQKEEASQPKGQRTNKDEDIDDIRNRIVARVKSRMEHRKATGHTVTVEDVKREIEREMNAEDFQAHMCASIKRQLEGLKVQLMAEDVNRDKDKGPALDGPRRQPTSRRWF</sequence>
<feature type="region of interest" description="Disordered" evidence="1">
    <location>
        <begin position="96"/>
        <end position="153"/>
    </location>
</feature>